<dbReference type="SUPFAM" id="SSF74653">
    <property type="entry name" value="TolA/TonB C-terminal domain"/>
    <property type="match status" value="1"/>
</dbReference>
<comment type="subcellular location">
    <subcellularLocation>
        <location evidence="1">Membrane</location>
        <topology evidence="1">Single-pass membrane protein</topology>
    </subcellularLocation>
</comment>
<organism evidence="7 8">
    <name type="scientific">Shimia isoporae</name>
    <dbReference type="NCBI Taxonomy" id="647720"/>
    <lineage>
        <taxon>Bacteria</taxon>
        <taxon>Pseudomonadati</taxon>
        <taxon>Pseudomonadota</taxon>
        <taxon>Alphaproteobacteria</taxon>
        <taxon>Rhodobacterales</taxon>
        <taxon>Roseobacteraceae</taxon>
    </lineage>
</organism>
<feature type="compositionally biased region" description="Acidic residues" evidence="5">
    <location>
        <begin position="205"/>
        <end position="223"/>
    </location>
</feature>
<accession>A0A4R1NKA3</accession>
<dbReference type="AlphaFoldDB" id="A0A4R1NKA3"/>
<evidence type="ECO:0000256" key="5">
    <source>
        <dbReference type="SAM" id="MobiDB-lite"/>
    </source>
</evidence>
<comment type="caution">
    <text evidence="7">The sequence shown here is derived from an EMBL/GenBank/DDBJ whole genome shotgun (WGS) entry which is preliminary data.</text>
</comment>
<keyword evidence="4" id="KW-0472">Membrane</keyword>
<dbReference type="RefSeq" id="WP_132858616.1">
    <property type="nucleotide sequence ID" value="NZ_SMGR01000001.1"/>
</dbReference>
<name>A0A4R1NKA3_9RHOB</name>
<feature type="region of interest" description="Disordered" evidence="5">
    <location>
        <begin position="120"/>
        <end position="245"/>
    </location>
</feature>
<evidence type="ECO:0000256" key="4">
    <source>
        <dbReference type="ARBA" id="ARBA00023136"/>
    </source>
</evidence>
<evidence type="ECO:0000313" key="7">
    <source>
        <dbReference type="EMBL" id="TCL08495.1"/>
    </source>
</evidence>
<feature type="region of interest" description="Disordered" evidence="5">
    <location>
        <begin position="57"/>
        <end position="103"/>
    </location>
</feature>
<sequence>MIRRSLLIACCALLLSLAVHVLGLGVAVRVDRAAPPQETAGDVIALGNAFEDIAETVQEPEQPETVPEPEQDPPVEPVPPSEAEVPDTEVHVASENPQDTFAPDTGAAEIVEPVPLAGTQSDFVSEPDVTEPSAQPDETEPVQPQTDTPSPLGSETETAEALEPVAPIESAPPVEPETTDPSDEVIASLPETALPVVPVTPLVDPQEEQVTEPELVEPLEDAQDAPPENSTETEPKPMFPGWRDGFEELRNSTETVESPLETYRREGSLATVGGFGIETGSGANSRGPGNSTTTNYAGRVLVHLNRTPPVHVKAPGWARVFFEISPDGSLNWVEVVDGSGNADVNRAARIQIQRGAPFPLPPNGESRQLSFWYRSR</sequence>
<evidence type="ECO:0000313" key="8">
    <source>
        <dbReference type="Proteomes" id="UP000295673"/>
    </source>
</evidence>
<dbReference type="Proteomes" id="UP000295673">
    <property type="component" value="Unassembled WGS sequence"/>
</dbReference>
<evidence type="ECO:0000256" key="6">
    <source>
        <dbReference type="SAM" id="SignalP"/>
    </source>
</evidence>
<feature type="compositionally biased region" description="Low complexity" evidence="5">
    <location>
        <begin position="189"/>
        <end position="203"/>
    </location>
</feature>
<feature type="signal peptide" evidence="6">
    <location>
        <begin position="1"/>
        <end position="21"/>
    </location>
</feature>
<dbReference type="GO" id="GO:0016020">
    <property type="term" value="C:membrane"/>
    <property type="evidence" value="ECO:0007669"/>
    <property type="project" value="UniProtKB-SubCell"/>
</dbReference>
<keyword evidence="2" id="KW-0812">Transmembrane</keyword>
<keyword evidence="8" id="KW-1185">Reference proteome</keyword>
<dbReference type="EMBL" id="SMGR01000001">
    <property type="protein sequence ID" value="TCL08495.1"/>
    <property type="molecule type" value="Genomic_DNA"/>
</dbReference>
<dbReference type="InterPro" id="IPR006260">
    <property type="entry name" value="TonB/TolA_C"/>
</dbReference>
<feature type="chain" id="PRO_5020461505" evidence="6">
    <location>
        <begin position="22"/>
        <end position="376"/>
    </location>
</feature>
<evidence type="ECO:0000256" key="1">
    <source>
        <dbReference type="ARBA" id="ARBA00004167"/>
    </source>
</evidence>
<reference evidence="7 8" key="1">
    <citation type="submission" date="2019-03" db="EMBL/GenBank/DDBJ databases">
        <title>Genomic Encyclopedia of Archaeal and Bacterial Type Strains, Phase II (KMG-II): from individual species to whole genera.</title>
        <authorList>
            <person name="Goeker M."/>
        </authorList>
    </citation>
    <scope>NUCLEOTIDE SEQUENCE [LARGE SCALE GENOMIC DNA]</scope>
    <source>
        <strain evidence="7 8">DSM 26433</strain>
    </source>
</reference>
<evidence type="ECO:0000256" key="3">
    <source>
        <dbReference type="ARBA" id="ARBA00022989"/>
    </source>
</evidence>
<gene>
    <name evidence="7" type="ORF">BXY66_0532</name>
</gene>
<protein>
    <submittedName>
        <fullName evidence="7">TonB family protein</fullName>
    </submittedName>
</protein>
<keyword evidence="6" id="KW-0732">Signal</keyword>
<dbReference type="OrthoDB" id="7930032at2"/>
<keyword evidence="3" id="KW-1133">Transmembrane helix</keyword>
<dbReference type="NCBIfam" id="TIGR01352">
    <property type="entry name" value="tonB_Cterm"/>
    <property type="match status" value="1"/>
</dbReference>
<feature type="compositionally biased region" description="Polar residues" evidence="5">
    <location>
        <begin position="142"/>
        <end position="156"/>
    </location>
</feature>
<dbReference type="Pfam" id="PF13103">
    <property type="entry name" value="TonB_2"/>
    <property type="match status" value="1"/>
</dbReference>
<evidence type="ECO:0000256" key="2">
    <source>
        <dbReference type="ARBA" id="ARBA00022692"/>
    </source>
</evidence>
<dbReference type="Gene3D" id="3.30.1150.10">
    <property type="match status" value="1"/>
</dbReference>
<proteinExistence type="predicted"/>